<dbReference type="Gene3D" id="3.40.50.2000">
    <property type="entry name" value="Glycogen Phosphorylase B"/>
    <property type="match status" value="2"/>
</dbReference>
<protein>
    <submittedName>
        <fullName evidence="3">Glycosyl transferase</fullName>
    </submittedName>
</protein>
<dbReference type="AlphaFoldDB" id="A0A178MWA7"/>
<dbReference type="GO" id="GO:0005829">
    <property type="term" value="C:cytosol"/>
    <property type="evidence" value="ECO:0007669"/>
    <property type="project" value="TreeGrafter"/>
</dbReference>
<evidence type="ECO:0000313" key="4">
    <source>
        <dbReference type="Proteomes" id="UP000078543"/>
    </source>
</evidence>
<proteinExistence type="predicted"/>
<evidence type="ECO:0000313" key="3">
    <source>
        <dbReference type="EMBL" id="OAN55112.1"/>
    </source>
</evidence>
<dbReference type="InterPro" id="IPR051199">
    <property type="entry name" value="LPS_LOS_Heptosyltrfase"/>
</dbReference>
<dbReference type="OrthoDB" id="9797795at2"/>
<dbReference type="PANTHER" id="PTHR30160">
    <property type="entry name" value="TETRAACYLDISACCHARIDE 4'-KINASE-RELATED"/>
    <property type="match status" value="1"/>
</dbReference>
<evidence type="ECO:0000256" key="1">
    <source>
        <dbReference type="ARBA" id="ARBA00022676"/>
    </source>
</evidence>
<comment type="caution">
    <text evidence="3">The sequence shown here is derived from an EMBL/GenBank/DDBJ whole genome shotgun (WGS) entry which is preliminary data.</text>
</comment>
<accession>A0A178MWA7</accession>
<keyword evidence="2 3" id="KW-0808">Transferase</keyword>
<keyword evidence="4" id="KW-1185">Reference proteome</keyword>
<gene>
    <name evidence="3" type="ORF">A6A05_00695</name>
</gene>
<dbReference type="Proteomes" id="UP000078543">
    <property type="component" value="Unassembled WGS sequence"/>
</dbReference>
<dbReference type="CDD" id="cd03789">
    <property type="entry name" value="GT9_LPS_heptosyltransferase"/>
    <property type="match status" value="1"/>
</dbReference>
<dbReference type="PANTHER" id="PTHR30160:SF1">
    <property type="entry name" value="LIPOPOLYSACCHARIDE 1,2-N-ACETYLGLUCOSAMINETRANSFERASE-RELATED"/>
    <property type="match status" value="1"/>
</dbReference>
<sequence>MRILFVTASRIGDAVLSTGLLAYLARQYPQARFWVACGAPAAPLFAAAPFVERVIPMVKQRRSRHWLELWKLTVGHRWQMVVDLRGSALGWLLPTLKRSIIKSSWEEQHRLVHLAGVLGLDTPQAPVVWTTPAQDDQAARLLPAGPQVLAVGPTANWGGKQWPAENFADLVARLTVEGGILPGACVAVFGAASERASVQALLDRVPPERLIDLIGTVDLGTVPAVLKRAAFYVGNDSGLMHIAAATGLPTLGLFGPSSEVFYGPWGEHCASVRGPRSFTDICHAPDYDYKSQECLMRDLSVDKVSAAAEALWVRAVGRQHHPD</sequence>
<name>A0A178MWA7_9PROT</name>
<dbReference type="Pfam" id="PF01075">
    <property type="entry name" value="Glyco_transf_9"/>
    <property type="match status" value="1"/>
</dbReference>
<dbReference type="GO" id="GO:0009244">
    <property type="term" value="P:lipopolysaccharide core region biosynthetic process"/>
    <property type="evidence" value="ECO:0007669"/>
    <property type="project" value="TreeGrafter"/>
</dbReference>
<dbReference type="GO" id="GO:0008713">
    <property type="term" value="F:ADP-heptose-lipopolysaccharide heptosyltransferase activity"/>
    <property type="evidence" value="ECO:0007669"/>
    <property type="project" value="TreeGrafter"/>
</dbReference>
<dbReference type="STRING" id="1437059.A6A05_00695"/>
<dbReference type="EMBL" id="LWQU01000104">
    <property type="protein sequence ID" value="OAN55112.1"/>
    <property type="molecule type" value="Genomic_DNA"/>
</dbReference>
<reference evidence="3 4" key="1">
    <citation type="submission" date="2016-04" db="EMBL/GenBank/DDBJ databases">
        <title>Draft genome sequence of freshwater magnetotactic bacteria Magnetospirillum marisnigri SP-1 and Magnetospirillum moscoviense BB-1.</title>
        <authorList>
            <person name="Koziaeva V."/>
            <person name="Dziuba M.V."/>
            <person name="Ivanov T.M."/>
            <person name="Kuznetsov B."/>
            <person name="Grouzdev D.S."/>
        </authorList>
    </citation>
    <scope>NUCLEOTIDE SEQUENCE [LARGE SCALE GENOMIC DNA]</scope>
    <source>
        <strain evidence="3 4">BB-1</strain>
    </source>
</reference>
<evidence type="ECO:0000256" key="2">
    <source>
        <dbReference type="ARBA" id="ARBA00022679"/>
    </source>
</evidence>
<dbReference type="InterPro" id="IPR002201">
    <property type="entry name" value="Glyco_trans_9"/>
</dbReference>
<keyword evidence="1" id="KW-0328">Glycosyltransferase</keyword>
<dbReference type="SUPFAM" id="SSF53756">
    <property type="entry name" value="UDP-Glycosyltransferase/glycogen phosphorylase"/>
    <property type="match status" value="1"/>
</dbReference>
<organism evidence="3 4">
    <name type="scientific">Magnetospirillum moscoviense</name>
    <dbReference type="NCBI Taxonomy" id="1437059"/>
    <lineage>
        <taxon>Bacteria</taxon>
        <taxon>Pseudomonadati</taxon>
        <taxon>Pseudomonadota</taxon>
        <taxon>Alphaproteobacteria</taxon>
        <taxon>Rhodospirillales</taxon>
        <taxon>Rhodospirillaceae</taxon>
        <taxon>Magnetospirillum</taxon>
    </lineage>
</organism>
<dbReference type="RefSeq" id="WP_068498228.1">
    <property type="nucleotide sequence ID" value="NZ_LWQU01000104.1"/>
</dbReference>